<keyword evidence="2" id="KW-0053">Apoptosis</keyword>
<dbReference type="SUPFAM" id="SSF56854">
    <property type="entry name" value="Bcl-2 inhibitors of programmed cell death"/>
    <property type="match status" value="1"/>
</dbReference>
<dbReference type="PANTHER" id="PTHR11256">
    <property type="entry name" value="BCL-2 RELATED"/>
    <property type="match status" value="1"/>
</dbReference>
<sequence length="204" mass="23235">MAKLAREERAQLIALVHDFFRYQLNKLSIQWSAVENGHSKVTAFHDELRLALRDLGDGVLETSRERIDVMARQLDVRDGCVDDLFRGVIHEMFAEGIEWNRIVFVFVFAVEVAHRRYRRSKAKPECISQTAQLLTDSLALTVVPWLRTNSGWSGLIRHREQQHALTLNPAVVFEPVCPGLFHLFIGAAGIIIVILCAGAYVRMR</sequence>
<dbReference type="PROSITE" id="PS50062">
    <property type="entry name" value="BCL2_FAMILY"/>
    <property type="match status" value="1"/>
</dbReference>
<dbReference type="InterPro" id="IPR002475">
    <property type="entry name" value="Bcl2-like"/>
</dbReference>
<dbReference type="InterPro" id="IPR036834">
    <property type="entry name" value="Bcl-2-like_sf"/>
</dbReference>
<dbReference type="GO" id="GO:0008630">
    <property type="term" value="P:intrinsic apoptotic signaling pathway in response to DNA damage"/>
    <property type="evidence" value="ECO:0007669"/>
    <property type="project" value="TreeGrafter"/>
</dbReference>
<keyword evidence="3" id="KW-0812">Transmembrane</keyword>
<dbReference type="Pfam" id="PF00452">
    <property type="entry name" value="Bcl-2"/>
    <property type="match status" value="1"/>
</dbReference>
<dbReference type="GO" id="GO:0051400">
    <property type="term" value="F:BH domain binding"/>
    <property type="evidence" value="ECO:0007669"/>
    <property type="project" value="TreeGrafter"/>
</dbReference>
<proteinExistence type="inferred from homology"/>
<keyword evidence="3" id="KW-1133">Transmembrane helix</keyword>
<dbReference type="AlphaFoldDB" id="A0A7M7IY57"/>
<protein>
    <recommendedName>
        <fullName evidence="4">Bcl-2 Bcl-2 homology region 1-3 domain-containing protein</fullName>
    </recommendedName>
</protein>
<name>A0A7M7IY57_VARDE</name>
<dbReference type="KEGG" id="vde:111243069"/>
<dbReference type="PRINTS" id="PR01862">
    <property type="entry name" value="BCL2FAMILY"/>
</dbReference>
<evidence type="ECO:0000313" key="6">
    <source>
        <dbReference type="Proteomes" id="UP000594260"/>
    </source>
</evidence>
<dbReference type="GeneID" id="111243069"/>
<dbReference type="GO" id="GO:0005741">
    <property type="term" value="C:mitochondrial outer membrane"/>
    <property type="evidence" value="ECO:0007669"/>
    <property type="project" value="TreeGrafter"/>
</dbReference>
<keyword evidence="6" id="KW-1185">Reference proteome</keyword>
<dbReference type="GO" id="GO:0001836">
    <property type="term" value="P:release of cytochrome c from mitochondria"/>
    <property type="evidence" value="ECO:0007669"/>
    <property type="project" value="TreeGrafter"/>
</dbReference>
<dbReference type="InterPro" id="IPR046371">
    <property type="entry name" value="Bcl-2_BH1-3"/>
</dbReference>
<evidence type="ECO:0000313" key="5">
    <source>
        <dbReference type="EnsemblMetazoa" id="XP_022643850"/>
    </source>
</evidence>
<evidence type="ECO:0000256" key="1">
    <source>
        <dbReference type="ARBA" id="ARBA00009458"/>
    </source>
</evidence>
<dbReference type="PANTHER" id="PTHR11256:SF50">
    <property type="entry name" value="APOPTOSIS REGULATOR CED-9"/>
    <property type="match status" value="1"/>
</dbReference>
<dbReference type="Gene3D" id="1.10.437.10">
    <property type="entry name" value="Blc2-like"/>
    <property type="match status" value="1"/>
</dbReference>
<dbReference type="GO" id="GO:0042981">
    <property type="term" value="P:regulation of apoptotic process"/>
    <property type="evidence" value="ECO:0007669"/>
    <property type="project" value="InterPro"/>
</dbReference>
<reference evidence="5" key="1">
    <citation type="submission" date="2021-01" db="UniProtKB">
        <authorList>
            <consortium name="EnsemblMetazoa"/>
        </authorList>
    </citation>
    <scope>IDENTIFICATION</scope>
</reference>
<dbReference type="RefSeq" id="XP_022643850.1">
    <property type="nucleotide sequence ID" value="XM_022788115.1"/>
</dbReference>
<keyword evidence="3" id="KW-0472">Membrane</keyword>
<dbReference type="GO" id="GO:0097192">
    <property type="term" value="P:extrinsic apoptotic signaling pathway in absence of ligand"/>
    <property type="evidence" value="ECO:0007669"/>
    <property type="project" value="TreeGrafter"/>
</dbReference>
<organism evidence="5 6">
    <name type="scientific">Varroa destructor</name>
    <name type="common">Honeybee mite</name>
    <dbReference type="NCBI Taxonomy" id="109461"/>
    <lineage>
        <taxon>Eukaryota</taxon>
        <taxon>Metazoa</taxon>
        <taxon>Ecdysozoa</taxon>
        <taxon>Arthropoda</taxon>
        <taxon>Chelicerata</taxon>
        <taxon>Arachnida</taxon>
        <taxon>Acari</taxon>
        <taxon>Parasitiformes</taxon>
        <taxon>Mesostigmata</taxon>
        <taxon>Gamasina</taxon>
        <taxon>Dermanyssoidea</taxon>
        <taxon>Varroidae</taxon>
        <taxon>Varroa</taxon>
    </lineage>
</organism>
<feature type="domain" description="Bcl-2 Bcl-2 homology region 1-3" evidence="4">
    <location>
        <begin position="52"/>
        <end position="152"/>
    </location>
</feature>
<dbReference type="InterPro" id="IPR026298">
    <property type="entry name" value="Bcl-2_fam"/>
</dbReference>
<dbReference type="EnsemblMetazoa" id="XM_022788115">
    <property type="protein sequence ID" value="XP_022643850"/>
    <property type="gene ID" value="LOC111243069"/>
</dbReference>
<dbReference type="Proteomes" id="UP000594260">
    <property type="component" value="Unplaced"/>
</dbReference>
<dbReference type="OrthoDB" id="6021377at2759"/>
<evidence type="ECO:0000256" key="2">
    <source>
        <dbReference type="ARBA" id="ARBA00022703"/>
    </source>
</evidence>
<accession>A0A7M7IY57</accession>
<evidence type="ECO:0000256" key="3">
    <source>
        <dbReference type="SAM" id="Phobius"/>
    </source>
</evidence>
<evidence type="ECO:0000259" key="4">
    <source>
        <dbReference type="SMART" id="SM00337"/>
    </source>
</evidence>
<feature type="transmembrane region" description="Helical" evidence="3">
    <location>
        <begin position="180"/>
        <end position="201"/>
    </location>
</feature>
<dbReference type="InParanoid" id="A0A7M7IY57"/>
<dbReference type="SMART" id="SM00337">
    <property type="entry name" value="BCL"/>
    <property type="match status" value="1"/>
</dbReference>
<comment type="similarity">
    <text evidence="1">Belongs to the Bcl-2 family.</text>
</comment>